<organism evidence="1 2">
    <name type="scientific">Acinetobacter variabilis</name>
    <dbReference type="NCBI Taxonomy" id="70346"/>
    <lineage>
        <taxon>Bacteria</taxon>
        <taxon>Pseudomonadati</taxon>
        <taxon>Pseudomonadota</taxon>
        <taxon>Gammaproteobacteria</taxon>
        <taxon>Moraxellales</taxon>
        <taxon>Moraxellaceae</taxon>
        <taxon>Acinetobacter</taxon>
    </lineage>
</organism>
<geneLocation type="plasmid" evidence="1 2">
    <name>pXM9F202-2-186k</name>
</geneLocation>
<accession>A0A7T7WM74</accession>
<dbReference type="AlphaFoldDB" id="A0A7T7WM74"/>
<protein>
    <submittedName>
        <fullName evidence="1">EcsC family protein</fullName>
    </submittedName>
</protein>
<dbReference type="RefSeq" id="WP_166138371.1">
    <property type="nucleotide sequence ID" value="NZ_CP060812.1"/>
</dbReference>
<gene>
    <name evidence="1" type="ORF">IAQ69_15805</name>
</gene>
<proteinExistence type="predicted"/>
<name>A0A7T7WM74_9GAMM</name>
<sequence>MILIINLISLKNMDFDSTTQLPTKLLNKISEVISVDPNDIVKDAQSKGLPISKIEDFTTEIICKNYRRIEDISGSYGNYAARNNAVTGLASGVGGAVTMVTIGSVDIVNMAAQLYRLNQRVAYLNGFDPNNPHDAELAREIYLFSLGFDKAAVAGVQAMMNRAAQIAGKSGAKSNPVLKLIMIVASKLAPKMTTKQAAKFIPVVGGILGGGINFAFAKYASSEIQKRYKEEFFRKMQTESINS</sequence>
<evidence type="ECO:0000313" key="2">
    <source>
        <dbReference type="Proteomes" id="UP000596079"/>
    </source>
</evidence>
<dbReference type="Proteomes" id="UP000596079">
    <property type="component" value="Plasmid pXM9F202-2-186k"/>
</dbReference>
<dbReference type="EMBL" id="CP060812">
    <property type="protein sequence ID" value="QQN89632.1"/>
    <property type="molecule type" value="Genomic_DNA"/>
</dbReference>
<keyword evidence="1" id="KW-0614">Plasmid</keyword>
<evidence type="ECO:0000313" key="1">
    <source>
        <dbReference type="EMBL" id="QQN89632.1"/>
    </source>
</evidence>
<reference evidence="1 2" key="1">
    <citation type="submission" date="2020-08" db="EMBL/GenBank/DDBJ databases">
        <title>Emergence of ISAba1-mediated novel tet(X) in Acinetobacter variabilis from a chicken farm.</title>
        <authorList>
            <person name="Peng K."/>
            <person name="Li R."/>
        </authorList>
    </citation>
    <scope>NUCLEOTIDE SEQUENCE [LARGE SCALE GENOMIC DNA]</scope>
    <source>
        <strain evidence="1 2">XM9F202-2</strain>
        <plasmid evidence="1 2">pXM9F202-2-186k</plasmid>
    </source>
</reference>